<dbReference type="EMBL" id="CM007648">
    <property type="protein sequence ID" value="ONM16478.1"/>
    <property type="molecule type" value="Genomic_DNA"/>
</dbReference>
<gene>
    <name evidence="1" type="ORF">ZEAMMB73_Zm00001d003229</name>
</gene>
<accession>A0A1D6E7U0</accession>
<sequence length="39" mass="4509">MLQCCYNWNYLVCVTVSHRVVSDTYTVLPFYVVSCDACL</sequence>
<feature type="non-terminal residue" evidence="1">
    <location>
        <position position="39"/>
    </location>
</feature>
<proteinExistence type="predicted"/>
<protein>
    <submittedName>
        <fullName evidence="1">U-box domain-containing protein 7</fullName>
    </submittedName>
</protein>
<name>A0A1D6E7U0_MAIZE</name>
<organism evidence="1">
    <name type="scientific">Zea mays</name>
    <name type="common">Maize</name>
    <dbReference type="NCBI Taxonomy" id="4577"/>
    <lineage>
        <taxon>Eukaryota</taxon>
        <taxon>Viridiplantae</taxon>
        <taxon>Streptophyta</taxon>
        <taxon>Embryophyta</taxon>
        <taxon>Tracheophyta</taxon>
        <taxon>Spermatophyta</taxon>
        <taxon>Magnoliopsida</taxon>
        <taxon>Liliopsida</taxon>
        <taxon>Poales</taxon>
        <taxon>Poaceae</taxon>
        <taxon>PACMAD clade</taxon>
        <taxon>Panicoideae</taxon>
        <taxon>Andropogonodae</taxon>
        <taxon>Andropogoneae</taxon>
        <taxon>Tripsacinae</taxon>
        <taxon>Zea</taxon>
    </lineage>
</organism>
<reference evidence="1" key="1">
    <citation type="submission" date="2015-12" db="EMBL/GenBank/DDBJ databases">
        <title>Update maize B73 reference genome by single molecule sequencing technologies.</title>
        <authorList>
            <consortium name="Maize Genome Sequencing Project"/>
            <person name="Ware D."/>
        </authorList>
    </citation>
    <scope>NUCLEOTIDE SEQUENCE [LARGE SCALE GENOMIC DNA]</scope>
    <source>
        <tissue evidence="1">Seedling</tissue>
    </source>
</reference>
<evidence type="ECO:0000313" key="1">
    <source>
        <dbReference type="EMBL" id="ONM16478.1"/>
    </source>
</evidence>
<dbReference type="AlphaFoldDB" id="A0A1D6E7U0"/>